<keyword evidence="3" id="KW-0238">DNA-binding</keyword>
<dbReference type="Proteomes" id="UP000182373">
    <property type="component" value="Chromosome"/>
</dbReference>
<dbReference type="InterPro" id="IPR010998">
    <property type="entry name" value="Integrase_recombinase_N"/>
</dbReference>
<dbReference type="Gene3D" id="1.10.443.10">
    <property type="entry name" value="Intergrase catalytic core"/>
    <property type="match status" value="1"/>
</dbReference>
<dbReference type="Pfam" id="PF13356">
    <property type="entry name" value="Arm-DNA-bind_3"/>
    <property type="match status" value="1"/>
</dbReference>
<evidence type="ECO:0000256" key="4">
    <source>
        <dbReference type="ARBA" id="ARBA00023172"/>
    </source>
</evidence>
<feature type="domain" description="Tyr recombinase" evidence="5">
    <location>
        <begin position="268"/>
        <end position="453"/>
    </location>
</feature>
<dbReference type="InterPro" id="IPR038488">
    <property type="entry name" value="Integrase_DNA-bd_sf"/>
</dbReference>
<dbReference type="GO" id="GO:0015074">
    <property type="term" value="P:DNA integration"/>
    <property type="evidence" value="ECO:0007669"/>
    <property type="project" value="UniProtKB-KW"/>
</dbReference>
<keyword evidence="2" id="KW-0229">DNA integration</keyword>
<dbReference type="CDD" id="cd00801">
    <property type="entry name" value="INT_P4_C"/>
    <property type="match status" value="1"/>
</dbReference>
<dbReference type="GO" id="GO:0006310">
    <property type="term" value="P:DNA recombination"/>
    <property type="evidence" value="ECO:0007669"/>
    <property type="project" value="UniProtKB-KW"/>
</dbReference>
<dbReference type="InterPro" id="IPR002104">
    <property type="entry name" value="Integrase_catalytic"/>
</dbReference>
<dbReference type="InterPro" id="IPR013762">
    <property type="entry name" value="Integrase-like_cat_sf"/>
</dbReference>
<keyword evidence="4" id="KW-0233">DNA recombination</keyword>
<dbReference type="PANTHER" id="PTHR30629:SF2">
    <property type="entry name" value="PROPHAGE INTEGRASE INTS-RELATED"/>
    <property type="match status" value="1"/>
</dbReference>
<comment type="similarity">
    <text evidence="1">Belongs to the 'phage' integrase family.</text>
</comment>
<protein>
    <submittedName>
        <fullName evidence="6">DNA integration/recombination/inversion protein</fullName>
    </submittedName>
</protein>
<dbReference type="InterPro" id="IPR011010">
    <property type="entry name" value="DNA_brk_join_enz"/>
</dbReference>
<dbReference type="PROSITE" id="PS51898">
    <property type="entry name" value="TYR_RECOMBINASE"/>
    <property type="match status" value="1"/>
</dbReference>
<organism evidence="6 7">
    <name type="scientific">Granulibacter bethesdensis</name>
    <dbReference type="NCBI Taxonomy" id="364410"/>
    <lineage>
        <taxon>Bacteria</taxon>
        <taxon>Pseudomonadati</taxon>
        <taxon>Pseudomonadota</taxon>
        <taxon>Alphaproteobacteria</taxon>
        <taxon>Acetobacterales</taxon>
        <taxon>Acetobacteraceae</taxon>
        <taxon>Granulibacter</taxon>
    </lineage>
</organism>
<sequence>MSPQPGHFVGSDVGMAQNGQETGFRYQHTLCWYPFAPPTGCGFMGDLTDKELKNLKPKAKLYKVTDRDGMHAAVTPSGVISFRYQYRVNGRQEILTIGRYSAEAARTLTRAPDALEYGMDVSLAEARTLLARARRQVERGESPSKAKVEKRTASAEAFTFGGWAEAYFKHKADPKSRAERLADSTLAMRRSVYDRAIAGNLSKLKLGEVTPQRLKRLCDEAKEKRGPAVAVHVREVVLLVFRHAQACGLDVSNPAESIRTSAIATFEPRERALSPSEVRAVLTALDQVAAAPTLRSAVKFVLLTGVRKSEFIDATWKEIDFAAARWTIPAERMKAGKPHVVPLSDQALDILTAFRTMFGVSRYLHPGRYDGDTPISNATLNRVIDAAVERIRKDDPDFESLGVHDLRRTFSTGLNRAKFDDRWIEMSMAHAPRNRIAAVYNVNRYLAERKIMLQCWADMLDAWVKGESGKELIADAKQRAAEIHDDELDDDL</sequence>
<dbReference type="AlphaFoldDB" id="A0AAC9KBU1"/>
<reference evidence="7" key="1">
    <citation type="submission" date="2016-11" db="EMBL/GenBank/DDBJ databases">
        <title>Comparative genomic and phenotypic analysis of Granulibacter bethesdensis clinical isolates from patients with chronic granulomatous disease.</title>
        <authorList>
            <person name="Zarember K.A."/>
            <person name="Porcella S.F."/>
            <person name="Chu J."/>
            <person name="Ding L."/>
            <person name="Dahlstrom E."/>
            <person name="Barbian K."/>
            <person name="Martens C."/>
            <person name="Sykora L."/>
            <person name="Kramer S."/>
            <person name="Pettinato A.M."/>
            <person name="Hong H."/>
            <person name="Wald G."/>
            <person name="Berg L.J."/>
            <person name="Rogge L.S."/>
            <person name="Greenberg D.E."/>
            <person name="Falcone E.L."/>
            <person name="Neves J.F."/>
            <person name="Simoes M.J."/>
            <person name="Casal M."/>
            <person name="Rodriguez-Lopez F.C."/>
            <person name="Zelazny A."/>
            <person name="Gallin J.I."/>
            <person name="Holland S.M."/>
        </authorList>
    </citation>
    <scope>NUCLEOTIDE SEQUENCE [LARGE SCALE GENOMIC DNA]</scope>
    <source>
        <strain evidence="7">NIH9.1</strain>
    </source>
</reference>
<gene>
    <name evidence="6" type="ORF">GbCGDNIH9_1151</name>
</gene>
<dbReference type="SUPFAM" id="SSF56349">
    <property type="entry name" value="DNA breaking-rejoining enzymes"/>
    <property type="match status" value="1"/>
</dbReference>
<accession>A0AAC9KBU1</accession>
<dbReference type="GO" id="GO:0003677">
    <property type="term" value="F:DNA binding"/>
    <property type="evidence" value="ECO:0007669"/>
    <property type="project" value="UniProtKB-KW"/>
</dbReference>
<dbReference type="InterPro" id="IPR050808">
    <property type="entry name" value="Phage_Integrase"/>
</dbReference>
<name>A0AAC9KBU1_9PROT</name>
<dbReference type="InterPro" id="IPR025166">
    <property type="entry name" value="Integrase_DNA_bind_dom"/>
</dbReference>
<proteinExistence type="inferred from homology"/>
<evidence type="ECO:0000259" key="5">
    <source>
        <dbReference type="PROSITE" id="PS51898"/>
    </source>
</evidence>
<dbReference type="EMBL" id="CP018191">
    <property type="protein sequence ID" value="APH54433.1"/>
    <property type="molecule type" value="Genomic_DNA"/>
</dbReference>
<dbReference type="Gene3D" id="3.30.160.390">
    <property type="entry name" value="Integrase, DNA-binding domain"/>
    <property type="match status" value="1"/>
</dbReference>
<evidence type="ECO:0000256" key="3">
    <source>
        <dbReference type="ARBA" id="ARBA00023125"/>
    </source>
</evidence>
<evidence type="ECO:0000313" key="6">
    <source>
        <dbReference type="EMBL" id="APH54433.1"/>
    </source>
</evidence>
<dbReference type="Pfam" id="PF00589">
    <property type="entry name" value="Phage_integrase"/>
    <property type="match status" value="1"/>
</dbReference>
<evidence type="ECO:0000313" key="7">
    <source>
        <dbReference type="Proteomes" id="UP000182373"/>
    </source>
</evidence>
<evidence type="ECO:0000256" key="1">
    <source>
        <dbReference type="ARBA" id="ARBA00008857"/>
    </source>
</evidence>
<dbReference type="Gene3D" id="1.10.150.130">
    <property type="match status" value="1"/>
</dbReference>
<dbReference type="PANTHER" id="PTHR30629">
    <property type="entry name" value="PROPHAGE INTEGRASE"/>
    <property type="match status" value="1"/>
</dbReference>
<evidence type="ECO:0000256" key="2">
    <source>
        <dbReference type="ARBA" id="ARBA00022908"/>
    </source>
</evidence>